<dbReference type="PROSITE" id="PS50217">
    <property type="entry name" value="BZIP"/>
    <property type="match status" value="1"/>
</dbReference>
<feature type="compositionally biased region" description="Gly residues" evidence="2">
    <location>
        <begin position="325"/>
        <end position="338"/>
    </location>
</feature>
<reference evidence="4 5" key="1">
    <citation type="journal article" date="2016" name="Genome Biol. Evol.">
        <title>Divergent and convergent evolution of fungal pathogenicity.</title>
        <authorList>
            <person name="Shang Y."/>
            <person name="Xiao G."/>
            <person name="Zheng P."/>
            <person name="Cen K."/>
            <person name="Zhan S."/>
            <person name="Wang C."/>
        </authorList>
    </citation>
    <scope>NUCLEOTIDE SEQUENCE [LARGE SCALE GENOMIC DNA]</scope>
    <source>
        <strain evidence="4 5">RCEF 264</strain>
    </source>
</reference>
<keyword evidence="5" id="KW-1185">Reference proteome</keyword>
<dbReference type="EMBL" id="AZHD01000015">
    <property type="protein sequence ID" value="OAA56951.1"/>
    <property type="molecule type" value="Genomic_DNA"/>
</dbReference>
<feature type="domain" description="BZIP" evidence="3">
    <location>
        <begin position="269"/>
        <end position="319"/>
    </location>
</feature>
<accession>A0A167PRM3</accession>
<protein>
    <submittedName>
        <fullName evidence="4">Bzip transcription factor</fullName>
    </submittedName>
</protein>
<feature type="region of interest" description="Disordered" evidence="2">
    <location>
        <begin position="182"/>
        <end position="212"/>
    </location>
</feature>
<comment type="caution">
    <text evidence="4">The sequence shown here is derived from an EMBL/GenBank/DDBJ whole genome shotgun (WGS) entry which is preliminary data.</text>
</comment>
<dbReference type="GO" id="GO:0003700">
    <property type="term" value="F:DNA-binding transcription factor activity"/>
    <property type="evidence" value="ECO:0007669"/>
    <property type="project" value="InterPro"/>
</dbReference>
<gene>
    <name evidence="4" type="ORF">SPI_07332</name>
</gene>
<dbReference type="SMART" id="SM00338">
    <property type="entry name" value="BRLZ"/>
    <property type="match status" value="1"/>
</dbReference>
<feature type="compositionally biased region" description="Basic residues" evidence="2">
    <location>
        <begin position="139"/>
        <end position="154"/>
    </location>
</feature>
<feature type="region of interest" description="Disordered" evidence="2">
    <location>
        <begin position="1"/>
        <end position="170"/>
    </location>
</feature>
<proteinExistence type="predicted"/>
<dbReference type="Gene3D" id="3.30.160.60">
    <property type="entry name" value="Classic Zinc Finger"/>
    <property type="match status" value="1"/>
</dbReference>
<dbReference type="PROSITE" id="PS00036">
    <property type="entry name" value="BZIP_BASIC"/>
    <property type="match status" value="1"/>
</dbReference>
<dbReference type="CDD" id="cd14686">
    <property type="entry name" value="bZIP"/>
    <property type="match status" value="1"/>
</dbReference>
<dbReference type="AlphaFoldDB" id="A0A167PRM3"/>
<dbReference type="InterPro" id="IPR046347">
    <property type="entry name" value="bZIP_sf"/>
</dbReference>
<evidence type="ECO:0000313" key="5">
    <source>
        <dbReference type="Proteomes" id="UP000076874"/>
    </source>
</evidence>
<dbReference type="SUPFAM" id="SSF57959">
    <property type="entry name" value="Leucine zipper domain"/>
    <property type="match status" value="1"/>
</dbReference>
<feature type="compositionally biased region" description="Low complexity" evidence="2">
    <location>
        <begin position="194"/>
        <end position="212"/>
    </location>
</feature>
<feature type="compositionally biased region" description="Acidic residues" evidence="2">
    <location>
        <begin position="182"/>
        <end position="192"/>
    </location>
</feature>
<evidence type="ECO:0000256" key="1">
    <source>
        <dbReference type="SAM" id="Coils"/>
    </source>
</evidence>
<evidence type="ECO:0000259" key="3">
    <source>
        <dbReference type="PROSITE" id="PS50217"/>
    </source>
</evidence>
<feature type="compositionally biased region" description="Basic and acidic residues" evidence="2">
    <location>
        <begin position="82"/>
        <end position="97"/>
    </location>
</feature>
<dbReference type="Proteomes" id="UP000076874">
    <property type="component" value="Unassembled WGS sequence"/>
</dbReference>
<name>A0A167PRM3_9HYPO</name>
<dbReference type="OrthoDB" id="5245385at2759"/>
<feature type="region of interest" description="Disordered" evidence="2">
    <location>
        <begin position="324"/>
        <end position="372"/>
    </location>
</feature>
<dbReference type="InterPro" id="IPR004827">
    <property type="entry name" value="bZIP"/>
</dbReference>
<feature type="coiled-coil region" evidence="1">
    <location>
        <begin position="280"/>
        <end position="314"/>
    </location>
</feature>
<feature type="compositionally biased region" description="Polar residues" evidence="2">
    <location>
        <begin position="98"/>
        <end position="107"/>
    </location>
</feature>
<evidence type="ECO:0000313" key="4">
    <source>
        <dbReference type="EMBL" id="OAA56951.1"/>
    </source>
</evidence>
<feature type="compositionally biased region" description="Low complexity" evidence="2">
    <location>
        <begin position="66"/>
        <end position="81"/>
    </location>
</feature>
<feature type="compositionally biased region" description="Basic and acidic residues" evidence="2">
    <location>
        <begin position="339"/>
        <end position="372"/>
    </location>
</feature>
<evidence type="ECO:0000256" key="2">
    <source>
        <dbReference type="SAM" id="MobiDB-lite"/>
    </source>
</evidence>
<sequence>MGRGNALTWPAGTPRWVAASSQTPSPSPSQPAFADTPLRSPDALHSPDLLPPAASLSPSEQTIFQYDGDYADTTTDTTADTRSTHRPDCVPDMHPDETSSMSGALSPTTPPWFAFRLSPSSPFSVPSDAALQVHDPPPQKKKQKPRRPVRRTRAHVSGQTDGGADAADAADADVKHDVDMDADAEGDADDANTDTRITADGTTSTTADGTTTAATTDDAADWRARLLFCEQAPCKAALPAHLVRLLDFPPGLDAAELAARRAANLRFDRVREQRLKDRNNEAAKRSRQRKVQRIAEAERQVALLVRERAVLAAEVTRLRSVLGLADGGGGGGGGGGGQADRRHDHYRDQDHVHHDHDHGHDRDHDYKQAALD</sequence>
<feature type="compositionally biased region" description="Low complexity" evidence="2">
    <location>
        <begin position="18"/>
        <end position="59"/>
    </location>
</feature>
<keyword evidence="1" id="KW-0175">Coiled coil</keyword>
<organism evidence="4 5">
    <name type="scientific">Niveomyces insectorum RCEF 264</name>
    <dbReference type="NCBI Taxonomy" id="1081102"/>
    <lineage>
        <taxon>Eukaryota</taxon>
        <taxon>Fungi</taxon>
        <taxon>Dikarya</taxon>
        <taxon>Ascomycota</taxon>
        <taxon>Pezizomycotina</taxon>
        <taxon>Sordariomycetes</taxon>
        <taxon>Hypocreomycetidae</taxon>
        <taxon>Hypocreales</taxon>
        <taxon>Cordycipitaceae</taxon>
        <taxon>Niveomyces</taxon>
    </lineage>
</organism>